<keyword evidence="1" id="KW-0479">Metal-binding</keyword>
<evidence type="ECO:0000256" key="2">
    <source>
        <dbReference type="ARBA" id="ARBA00023015"/>
    </source>
</evidence>
<dbReference type="CDD" id="cd00067">
    <property type="entry name" value="GAL4"/>
    <property type="match status" value="1"/>
</dbReference>
<evidence type="ECO:0000259" key="7">
    <source>
        <dbReference type="PROSITE" id="PS50048"/>
    </source>
</evidence>
<dbReference type="PANTHER" id="PTHR47256">
    <property type="entry name" value="ZN(II)2CYS6 TRANSCRIPTION FACTOR (EUROFUNG)-RELATED"/>
    <property type="match status" value="1"/>
</dbReference>
<dbReference type="SMART" id="SM00066">
    <property type="entry name" value="GAL4"/>
    <property type="match status" value="1"/>
</dbReference>
<evidence type="ECO:0000256" key="1">
    <source>
        <dbReference type="ARBA" id="ARBA00022723"/>
    </source>
</evidence>
<reference evidence="8" key="1">
    <citation type="submission" date="2015-01" db="EMBL/GenBank/DDBJ databases">
        <title>The Genome Sequence of Cladophialophora bantiana CBS 173.52.</title>
        <authorList>
            <consortium name="The Broad Institute Genomics Platform"/>
            <person name="Cuomo C."/>
            <person name="de Hoog S."/>
            <person name="Gorbushina A."/>
            <person name="Stielow B."/>
            <person name="Teixiera M."/>
            <person name="Abouelleil A."/>
            <person name="Chapman S.B."/>
            <person name="Priest M."/>
            <person name="Young S.K."/>
            <person name="Wortman J."/>
            <person name="Nusbaum C."/>
            <person name="Birren B."/>
        </authorList>
    </citation>
    <scope>NUCLEOTIDE SEQUENCE [LARGE SCALE GENOMIC DNA]</scope>
    <source>
        <strain evidence="8">CBS 173.52</strain>
    </source>
</reference>
<dbReference type="GO" id="GO:0003677">
    <property type="term" value="F:DNA binding"/>
    <property type="evidence" value="ECO:0007669"/>
    <property type="project" value="UniProtKB-KW"/>
</dbReference>
<evidence type="ECO:0000313" key="8">
    <source>
        <dbReference type="EMBL" id="KIW95424.1"/>
    </source>
</evidence>
<dbReference type="PANTHER" id="PTHR47256:SF1">
    <property type="entry name" value="ZN(II)2CYS6 TRANSCRIPTION FACTOR (EUROFUNG)"/>
    <property type="match status" value="1"/>
</dbReference>
<dbReference type="AlphaFoldDB" id="A0A0D2IF72"/>
<dbReference type="SUPFAM" id="SSF57701">
    <property type="entry name" value="Zn2/Cys6 DNA-binding domain"/>
    <property type="match status" value="1"/>
</dbReference>
<dbReference type="Gene3D" id="4.10.240.10">
    <property type="entry name" value="Zn(2)-C6 fungal-type DNA-binding domain"/>
    <property type="match status" value="1"/>
</dbReference>
<dbReference type="CDD" id="cd12148">
    <property type="entry name" value="fungal_TF_MHR"/>
    <property type="match status" value="1"/>
</dbReference>
<feature type="compositionally biased region" description="Low complexity" evidence="6">
    <location>
        <begin position="10"/>
        <end position="25"/>
    </location>
</feature>
<feature type="region of interest" description="Disordered" evidence="6">
    <location>
        <begin position="697"/>
        <end position="728"/>
    </location>
</feature>
<keyword evidence="2" id="KW-0805">Transcription regulation</keyword>
<dbReference type="OrthoDB" id="2593732at2759"/>
<feature type="region of interest" description="Disordered" evidence="6">
    <location>
        <begin position="504"/>
        <end position="531"/>
    </location>
</feature>
<dbReference type="EMBL" id="KN846984">
    <property type="protein sequence ID" value="KIW95424.1"/>
    <property type="molecule type" value="Genomic_DNA"/>
</dbReference>
<keyword evidence="3" id="KW-0238">DNA-binding</keyword>
<dbReference type="GO" id="GO:0008270">
    <property type="term" value="F:zinc ion binding"/>
    <property type="evidence" value="ECO:0007669"/>
    <property type="project" value="InterPro"/>
</dbReference>
<dbReference type="Pfam" id="PF00172">
    <property type="entry name" value="Zn_clus"/>
    <property type="match status" value="1"/>
</dbReference>
<evidence type="ECO:0000256" key="5">
    <source>
        <dbReference type="ARBA" id="ARBA00023242"/>
    </source>
</evidence>
<feature type="region of interest" description="Disordered" evidence="6">
    <location>
        <begin position="1"/>
        <end position="26"/>
    </location>
</feature>
<dbReference type="InterPro" id="IPR007219">
    <property type="entry name" value="XnlR_reg_dom"/>
</dbReference>
<keyword evidence="5" id="KW-0539">Nucleus</keyword>
<keyword evidence="4" id="KW-0804">Transcription</keyword>
<dbReference type="InterPro" id="IPR036864">
    <property type="entry name" value="Zn2-C6_fun-type_DNA-bd_sf"/>
</dbReference>
<dbReference type="HOGENOM" id="CLU_007003_8_2_1"/>
<feature type="compositionally biased region" description="Basic and acidic residues" evidence="6">
    <location>
        <begin position="719"/>
        <end position="728"/>
    </location>
</feature>
<evidence type="ECO:0000256" key="4">
    <source>
        <dbReference type="ARBA" id="ARBA00023163"/>
    </source>
</evidence>
<evidence type="ECO:0000256" key="3">
    <source>
        <dbReference type="ARBA" id="ARBA00023125"/>
    </source>
</evidence>
<dbReference type="Pfam" id="PF04082">
    <property type="entry name" value="Fungal_trans"/>
    <property type="match status" value="1"/>
</dbReference>
<sequence length="728" mass="80891">MPQHRTQPQARPLRPALGGAAALPGSVPLDPSIAIDENTGIRDFPVPNPQRSVKKNATIACQTCKISKRKCDQHQPCSNCQASNKTCIYDPSQDGRRKESRKRRFDELELRSHALDRILISLKHSSSPEARQLLELIKQDAPLEEIILFLDAHPGPVANETRAALSTSPPPEGDGIRRMLAISELTDNPTFRVPAAPWTTVTKDDLLVSHLVSAYINWYHFYYHNFDEKLFLAAMAKGNLDSSYCSPFLVNAVLGMGCFFSDHPLAFATPGDVGSRGLHFYNEAHRLWTLEAAKPTLTNIQGFTIMIMTAAFTGKDRVSLSSLKQLEVMMPQLLRRHPKSGKSQPISEDFERSLKIVEWAAHIYSTGFGTGFLIAPTSPKPSLEAPYASKVWLDHLTLWSPYPMAGDPVQLPLQALYHYMCELYVFAGDIQSLVFADFSTMGAMERLNATQEMDRKMLEWYRSIPQQFQVNEPNFVLVPTTVDLALSLHHFRLLMWNWTIPPPPSAPKPSAEPEQRSATGPSPDAPIPGQDELDQITRETKEMCIQITSVTIQIIRIFNASFGHRFFTVLTPQSGILAASFLLSGNLHSADEEEELLDIMRVLVRCSRQRQLVKGVTHMLLKTAEDKVAAVGDGDTPPPGGVSKSLLERLTVIVKDIAWEGQEHLTFSSKYPNHILIKEDPDTELSLLLEKWADMGLHDEEHDGGGGDDGVGSGGHNQSTDRGREGDA</sequence>
<protein>
    <submittedName>
        <fullName evidence="8">Unplaced genomic scaffold supercont1.5, whole genome shotgun sequence</fullName>
    </submittedName>
</protein>
<dbReference type="InterPro" id="IPR053187">
    <property type="entry name" value="Notoamide_regulator"/>
</dbReference>
<dbReference type="PROSITE" id="PS00463">
    <property type="entry name" value="ZN2_CY6_FUNGAL_1"/>
    <property type="match status" value="1"/>
</dbReference>
<gene>
    <name evidence="8" type="ORF">Z519_04008</name>
</gene>
<dbReference type="RefSeq" id="XP_016622093.1">
    <property type="nucleotide sequence ID" value="XM_016761755.1"/>
</dbReference>
<organism evidence="8">
    <name type="scientific">Cladophialophora bantiana (strain ATCC 10958 / CBS 173.52 / CDC B-1940 / NIH 8579)</name>
    <name type="common">Xylohypha bantiana</name>
    <dbReference type="NCBI Taxonomy" id="1442370"/>
    <lineage>
        <taxon>Eukaryota</taxon>
        <taxon>Fungi</taxon>
        <taxon>Dikarya</taxon>
        <taxon>Ascomycota</taxon>
        <taxon>Pezizomycotina</taxon>
        <taxon>Eurotiomycetes</taxon>
        <taxon>Chaetothyriomycetidae</taxon>
        <taxon>Chaetothyriales</taxon>
        <taxon>Herpotrichiellaceae</taxon>
        <taxon>Cladophialophora</taxon>
    </lineage>
</organism>
<dbReference type="InterPro" id="IPR001138">
    <property type="entry name" value="Zn2Cys6_DnaBD"/>
</dbReference>
<proteinExistence type="predicted"/>
<dbReference type="VEuPathDB" id="FungiDB:Z519_04008"/>
<name>A0A0D2IF72_CLAB1</name>
<dbReference type="GO" id="GO:0006351">
    <property type="term" value="P:DNA-templated transcription"/>
    <property type="evidence" value="ECO:0007669"/>
    <property type="project" value="InterPro"/>
</dbReference>
<dbReference type="GO" id="GO:0000981">
    <property type="term" value="F:DNA-binding transcription factor activity, RNA polymerase II-specific"/>
    <property type="evidence" value="ECO:0007669"/>
    <property type="project" value="InterPro"/>
</dbReference>
<dbReference type="PROSITE" id="PS50048">
    <property type="entry name" value="ZN2_CY6_FUNGAL_2"/>
    <property type="match status" value="1"/>
</dbReference>
<dbReference type="GeneID" id="27696936"/>
<accession>A0A0D2IF72</accession>
<evidence type="ECO:0000256" key="6">
    <source>
        <dbReference type="SAM" id="MobiDB-lite"/>
    </source>
</evidence>
<feature type="domain" description="Zn(2)-C6 fungal-type" evidence="7">
    <location>
        <begin position="60"/>
        <end position="89"/>
    </location>
</feature>